<dbReference type="AlphaFoldDB" id="V9F851"/>
<feature type="domain" description="WRKY19-like zinc finger" evidence="2">
    <location>
        <begin position="237"/>
        <end position="260"/>
    </location>
</feature>
<dbReference type="eggNOG" id="ENOG502S51N">
    <property type="taxonomic scope" value="Eukaryota"/>
</dbReference>
<dbReference type="PANTHER" id="PTHR31827:SF1">
    <property type="entry name" value="EMB|CAB89363.1"/>
    <property type="match status" value="1"/>
</dbReference>
<organism evidence="3 4">
    <name type="scientific">Phytophthora nicotianae P1569</name>
    <dbReference type="NCBI Taxonomy" id="1317065"/>
    <lineage>
        <taxon>Eukaryota</taxon>
        <taxon>Sar</taxon>
        <taxon>Stramenopiles</taxon>
        <taxon>Oomycota</taxon>
        <taxon>Peronosporomycetes</taxon>
        <taxon>Peronosporales</taxon>
        <taxon>Peronosporaceae</taxon>
        <taxon>Phytophthora</taxon>
    </lineage>
</organism>
<keyword evidence="4" id="KW-1185">Reference proteome</keyword>
<reference evidence="3 4" key="1">
    <citation type="submission" date="2013-11" db="EMBL/GenBank/DDBJ databases">
        <title>The Genome Sequence of Phytophthora parasitica P1569.</title>
        <authorList>
            <consortium name="The Broad Institute Genomics Platform"/>
            <person name="Russ C."/>
            <person name="Tyler B."/>
            <person name="Panabieres F."/>
            <person name="Shan W."/>
            <person name="Tripathy S."/>
            <person name="Grunwald N."/>
            <person name="Machado M."/>
            <person name="Johnson C.S."/>
            <person name="Arredondo F."/>
            <person name="Hong C."/>
            <person name="Coffey M."/>
            <person name="Young S.K."/>
            <person name="Zeng Q."/>
            <person name="Gargeya S."/>
            <person name="Fitzgerald M."/>
            <person name="Abouelleil A."/>
            <person name="Alvarado L."/>
            <person name="Chapman S.B."/>
            <person name="Gainer-Dewar J."/>
            <person name="Goldberg J."/>
            <person name="Griggs A."/>
            <person name="Gujja S."/>
            <person name="Hansen M."/>
            <person name="Howarth C."/>
            <person name="Imamovic A."/>
            <person name="Ireland A."/>
            <person name="Larimer J."/>
            <person name="McCowan C."/>
            <person name="Murphy C."/>
            <person name="Pearson M."/>
            <person name="Poon T.W."/>
            <person name="Priest M."/>
            <person name="Roberts A."/>
            <person name="Saif S."/>
            <person name="Shea T."/>
            <person name="Sykes S."/>
            <person name="Wortman J."/>
            <person name="Nusbaum C."/>
            <person name="Birren B."/>
        </authorList>
    </citation>
    <scope>NUCLEOTIDE SEQUENCE [LARGE SCALE GENOMIC DNA]</scope>
    <source>
        <strain evidence="3 4">P1569</strain>
    </source>
</reference>
<feature type="compositionally biased region" description="Low complexity" evidence="1">
    <location>
        <begin position="142"/>
        <end position="151"/>
    </location>
</feature>
<proteinExistence type="predicted"/>
<evidence type="ECO:0000313" key="4">
    <source>
        <dbReference type="Proteomes" id="UP000018721"/>
    </source>
</evidence>
<dbReference type="PANTHER" id="PTHR31827">
    <property type="entry name" value="EMB|CAB89363.1"/>
    <property type="match status" value="1"/>
</dbReference>
<name>V9F851_PHYNI</name>
<sequence length="309" mass="33703">MANHPGGGSFLNSRLSRQTTASLVERIMKGKAEIAFLLNPNIKVEMQTPKYNAAATPPPLSLFQSLSPVVRLERVALSLSPNRKTPVTYAPIEKHFNNVRCDGTNNTRLPLLSLAAIYTAGASSSSRASHTPPVRGSKDYRSSSPHSTSQSHGAKSQVRKRKTHTRLCQAECCSNLAVSRGCCARHGGGSRCSVAGCCKRAKLYQRCFQHGGYKTCTEPGCTKKAKRYGHCWSHGGGRICEIPDCTKVSTQGGLCWAHGGGNRCKLEGCSRRSYQKYGYYCVHHSKLSSNSEIPHIGTEVMACTKYYLK</sequence>
<protein>
    <recommendedName>
        <fullName evidence="2">WRKY19-like zinc finger domain-containing protein</fullName>
    </recommendedName>
</protein>
<dbReference type="Pfam" id="PF24906">
    <property type="entry name" value="Zf_WRKY19"/>
    <property type="match status" value="2"/>
</dbReference>
<accession>V9F851</accession>
<evidence type="ECO:0000259" key="2">
    <source>
        <dbReference type="Pfam" id="PF24906"/>
    </source>
</evidence>
<comment type="caution">
    <text evidence="3">The sequence shown here is derived from an EMBL/GenBank/DDBJ whole genome shotgun (WGS) entry which is preliminary data.</text>
</comment>
<feature type="region of interest" description="Disordered" evidence="1">
    <location>
        <begin position="124"/>
        <end position="160"/>
    </location>
</feature>
<dbReference type="OrthoDB" id="77038at2759"/>
<evidence type="ECO:0000256" key="1">
    <source>
        <dbReference type="SAM" id="MobiDB-lite"/>
    </source>
</evidence>
<feature type="domain" description="WRKY19-like zinc finger" evidence="2">
    <location>
        <begin position="214"/>
        <end position="236"/>
    </location>
</feature>
<dbReference type="Proteomes" id="UP000018721">
    <property type="component" value="Unassembled WGS sequence"/>
</dbReference>
<dbReference type="InterPro" id="IPR056866">
    <property type="entry name" value="Znf_WRKY19"/>
</dbReference>
<evidence type="ECO:0000313" key="3">
    <source>
        <dbReference type="EMBL" id="ETI46567.1"/>
    </source>
</evidence>
<gene>
    <name evidence="3" type="ORF">F443_09058</name>
</gene>
<dbReference type="EMBL" id="ANIZ01001548">
    <property type="protein sequence ID" value="ETI46567.1"/>
    <property type="molecule type" value="Genomic_DNA"/>
</dbReference>
<dbReference type="HOGENOM" id="CLU_044935_2_0_1"/>